<evidence type="ECO:0000256" key="1">
    <source>
        <dbReference type="ARBA" id="ARBA00022670"/>
    </source>
</evidence>
<dbReference type="SUPFAM" id="SSF55486">
    <property type="entry name" value="Metalloproteases ('zincins'), catalytic domain"/>
    <property type="match status" value="1"/>
</dbReference>
<feature type="active site" evidence="8">
    <location>
        <position position="434"/>
    </location>
</feature>
<keyword evidence="1" id="KW-0645">Protease</keyword>
<dbReference type="GO" id="GO:0046872">
    <property type="term" value="F:metal ion binding"/>
    <property type="evidence" value="ECO:0007669"/>
    <property type="project" value="UniProtKB-KW"/>
</dbReference>
<dbReference type="OrthoDB" id="9942326at2759"/>
<keyword evidence="3" id="KW-0378">Hydrolase</keyword>
<keyword evidence="12" id="KW-1185">Reference proteome</keyword>
<dbReference type="Gene3D" id="3.40.1620.60">
    <property type="match status" value="1"/>
</dbReference>
<evidence type="ECO:0000313" key="11">
    <source>
        <dbReference type="EMBL" id="GAU92933.1"/>
    </source>
</evidence>
<name>A0A1D1V2H5_RAMVA</name>
<evidence type="ECO:0000313" key="12">
    <source>
        <dbReference type="Proteomes" id="UP000186922"/>
    </source>
</evidence>
<dbReference type="STRING" id="947166.A0A1D1V2H5"/>
<reference evidence="11 12" key="1">
    <citation type="journal article" date="2016" name="Nat. Commun.">
        <title>Extremotolerant tardigrade genome and improved radiotolerance of human cultured cells by tardigrade-unique protein.</title>
        <authorList>
            <person name="Hashimoto T."/>
            <person name="Horikawa D.D."/>
            <person name="Saito Y."/>
            <person name="Kuwahara H."/>
            <person name="Kozuka-Hata H."/>
            <person name="Shin-I T."/>
            <person name="Minakuchi Y."/>
            <person name="Ohishi K."/>
            <person name="Motoyama A."/>
            <person name="Aizu T."/>
            <person name="Enomoto A."/>
            <person name="Kondo K."/>
            <person name="Tanaka S."/>
            <person name="Hara Y."/>
            <person name="Koshikawa S."/>
            <person name="Sagara H."/>
            <person name="Miura T."/>
            <person name="Yokobori S."/>
            <person name="Miyagawa K."/>
            <person name="Suzuki Y."/>
            <person name="Kubo T."/>
            <person name="Oyama M."/>
            <person name="Kohara Y."/>
            <person name="Fujiyama A."/>
            <person name="Arakawa K."/>
            <person name="Katayama T."/>
            <person name="Toyoda A."/>
            <person name="Kunieda T."/>
        </authorList>
    </citation>
    <scope>NUCLEOTIDE SEQUENCE [LARGE SCALE GENOMIC DNA]</scope>
    <source>
        <strain evidence="11 12">YOKOZUNA-1</strain>
    </source>
</reference>
<dbReference type="GO" id="GO:0006508">
    <property type="term" value="P:proteolysis"/>
    <property type="evidence" value="ECO:0007669"/>
    <property type="project" value="UniProtKB-KW"/>
</dbReference>
<keyword evidence="5" id="KW-0482">Metalloprotease</keyword>
<keyword evidence="9" id="KW-0732">Signal</keyword>
<dbReference type="EMBL" id="BDGG01000002">
    <property type="protein sequence ID" value="GAU92933.1"/>
    <property type="molecule type" value="Genomic_DNA"/>
</dbReference>
<dbReference type="Pfam" id="PF01421">
    <property type="entry name" value="Reprolysin"/>
    <property type="match status" value="1"/>
</dbReference>
<dbReference type="AlphaFoldDB" id="A0A1D1V2H5"/>
<evidence type="ECO:0000256" key="9">
    <source>
        <dbReference type="SAM" id="SignalP"/>
    </source>
</evidence>
<dbReference type="Gene3D" id="3.40.390.10">
    <property type="entry name" value="Collagenase (Catalytic Domain)"/>
    <property type="match status" value="1"/>
</dbReference>
<accession>A0A1D1V2H5</accession>
<dbReference type="InterPro" id="IPR041645">
    <property type="entry name" value="ADAMTS_CR_2"/>
</dbReference>
<dbReference type="InterPro" id="IPR024079">
    <property type="entry name" value="MetalloPept_cat_dom_sf"/>
</dbReference>
<proteinExistence type="predicted"/>
<comment type="caution">
    <text evidence="8">Lacks conserved residue(s) required for the propagation of feature annotation.</text>
</comment>
<comment type="caution">
    <text evidence="11">The sequence shown here is derived from an EMBL/GenBank/DDBJ whole genome shotgun (WGS) entry which is preliminary data.</text>
</comment>
<evidence type="ECO:0000256" key="6">
    <source>
        <dbReference type="ARBA" id="ARBA00023157"/>
    </source>
</evidence>
<dbReference type="InterPro" id="IPR050439">
    <property type="entry name" value="ADAMTS_ADAMTS-like"/>
</dbReference>
<gene>
    <name evidence="11" type="primary">RvY_04945</name>
    <name evidence="11" type="synonym">RvY_04945.1</name>
    <name evidence="11" type="ORF">RvY_04945-1</name>
</gene>
<evidence type="ECO:0000256" key="3">
    <source>
        <dbReference type="ARBA" id="ARBA00022801"/>
    </source>
</evidence>
<evidence type="ECO:0000259" key="10">
    <source>
        <dbReference type="PROSITE" id="PS50215"/>
    </source>
</evidence>
<feature type="binding site" evidence="8">
    <location>
        <position position="437"/>
    </location>
    <ligand>
        <name>Zn(2+)</name>
        <dbReference type="ChEBI" id="CHEBI:29105"/>
        <note>catalytic</note>
    </ligand>
</feature>
<evidence type="ECO:0000256" key="5">
    <source>
        <dbReference type="ARBA" id="ARBA00023049"/>
    </source>
</evidence>
<evidence type="ECO:0000256" key="2">
    <source>
        <dbReference type="ARBA" id="ARBA00022723"/>
    </source>
</evidence>
<dbReference type="Gene3D" id="2.20.100.10">
    <property type="entry name" value="Thrombospondin type-1 (TSP1) repeat"/>
    <property type="match status" value="1"/>
</dbReference>
<dbReference type="Pfam" id="PF17771">
    <property type="entry name" value="ADAMTS_CR_2"/>
    <property type="match status" value="1"/>
</dbReference>
<dbReference type="GO" id="GO:0031012">
    <property type="term" value="C:extracellular matrix"/>
    <property type="evidence" value="ECO:0007669"/>
    <property type="project" value="TreeGrafter"/>
</dbReference>
<feature type="chain" id="PRO_5008897947" description="Peptidase M12B domain-containing protein" evidence="9">
    <location>
        <begin position="27"/>
        <end position="741"/>
    </location>
</feature>
<sequence>MSRTRMLLQKNWTLVTALILVGLSFAESLPARQLHTLMTDGEHNSAFGPSYPRALLTENDAYQTSYLANANQDTQASANSSACPLSIRRRFEAYGEEWDMQLMLSPHIAPDLDITSGDPSDQPLSRFSTSGTCAYQARTEDLSAAVHTSKSNLELLRGYLYKNGSIYRLSPVPRRLAKRFLDEPTGEPHLLFRVHRQADTLDDRQDDELPEDTNVLAALRKAVSRRKSTNSCAINIKDECPNGRCKFDTTYKPGKRPNAGQLAWLTEGAPTATIELAIFVDADACNTFTSYLGTEDALREFLLTFIDQIALIFHLPSFLDSVDIKIVYMHLLKQNPTNIPEKAGIESVLAAFSDFQKDQNKPEEDPQHWDHAVLLTGKKMYRGDFDYSVMGMSRVGAMCHPLYSATVAELGATDNTKSAIQSSGFLSSYMVAHEIAHNLGLFHDGEQNDCSSEKYIMSPARRWEGQTEWSTCSRDAIKAKIGSRMCLFETDLIPPKADLDYGRLNKLPGQIYSANSQCAMQMKNKRYIKDPNQSLATICNSLKCRQTRGLAVTEIGPALDGTYCGNGKWCSSGDCVPWPLPQPVVQPGWSSWTTGSCDSGCVDASLGYKINERSCNHPEPQNTESNCSGRSYEVLTCDDTFKCSTRISATEYATKACQRYVNAGVPGIQPEGKQQPFSADKSPDRSCAIYCRAENSDLYRHPKNAVAIMLAEDAYFPDGTMCKEDVVNSYYCLDRQCVPRV</sequence>
<feature type="domain" description="Peptidase M12B" evidence="10">
    <location>
        <begin position="272"/>
        <end position="478"/>
    </location>
</feature>
<keyword evidence="2 8" id="KW-0479">Metal-binding</keyword>
<keyword evidence="7" id="KW-0325">Glycoprotein</keyword>
<dbReference type="PROSITE" id="PS50215">
    <property type="entry name" value="ADAM_MEPRO"/>
    <property type="match status" value="1"/>
</dbReference>
<dbReference type="GO" id="GO:0004222">
    <property type="term" value="F:metalloendopeptidase activity"/>
    <property type="evidence" value="ECO:0007669"/>
    <property type="project" value="InterPro"/>
</dbReference>
<dbReference type="InterPro" id="IPR036383">
    <property type="entry name" value="TSP1_rpt_sf"/>
</dbReference>
<feature type="signal peptide" evidence="9">
    <location>
        <begin position="1"/>
        <end position="26"/>
    </location>
</feature>
<keyword evidence="4 8" id="KW-0862">Zinc</keyword>
<dbReference type="PANTHER" id="PTHR13723:SF294">
    <property type="entry name" value="A DISINTEGRIN AND METALLOPROTEINASE WITH THROMBOSPONDIN MOTIFS 7-LIKE PROTEIN"/>
    <property type="match status" value="1"/>
</dbReference>
<organism evidence="11 12">
    <name type="scientific">Ramazzottius varieornatus</name>
    <name type="common">Water bear</name>
    <name type="synonym">Tardigrade</name>
    <dbReference type="NCBI Taxonomy" id="947166"/>
    <lineage>
        <taxon>Eukaryota</taxon>
        <taxon>Metazoa</taxon>
        <taxon>Ecdysozoa</taxon>
        <taxon>Tardigrada</taxon>
        <taxon>Eutardigrada</taxon>
        <taxon>Parachela</taxon>
        <taxon>Hypsibioidea</taxon>
        <taxon>Ramazzottiidae</taxon>
        <taxon>Ramazzottius</taxon>
    </lineage>
</organism>
<dbReference type="InterPro" id="IPR001590">
    <property type="entry name" value="Peptidase_M12B"/>
</dbReference>
<evidence type="ECO:0000256" key="8">
    <source>
        <dbReference type="PROSITE-ProRule" id="PRU00276"/>
    </source>
</evidence>
<dbReference type="PANTHER" id="PTHR13723">
    <property type="entry name" value="ADAMTS A DISINTEGRIN AND METALLOPROTEASE WITH THROMBOSPONDIN MOTIFS PROTEASE"/>
    <property type="match status" value="1"/>
</dbReference>
<feature type="binding site" evidence="8">
    <location>
        <position position="443"/>
    </location>
    <ligand>
        <name>Zn(2+)</name>
        <dbReference type="ChEBI" id="CHEBI:29105"/>
        <note>catalytic</note>
    </ligand>
</feature>
<keyword evidence="6" id="KW-1015">Disulfide bond</keyword>
<protein>
    <recommendedName>
        <fullName evidence="10">Peptidase M12B domain-containing protein</fullName>
    </recommendedName>
</protein>
<dbReference type="Proteomes" id="UP000186922">
    <property type="component" value="Unassembled WGS sequence"/>
</dbReference>
<feature type="binding site" evidence="8">
    <location>
        <position position="433"/>
    </location>
    <ligand>
        <name>Zn(2+)</name>
        <dbReference type="ChEBI" id="CHEBI:29105"/>
        <note>catalytic</note>
    </ligand>
</feature>
<evidence type="ECO:0000256" key="7">
    <source>
        <dbReference type="ARBA" id="ARBA00023180"/>
    </source>
</evidence>
<dbReference type="GO" id="GO:0030198">
    <property type="term" value="P:extracellular matrix organization"/>
    <property type="evidence" value="ECO:0007669"/>
    <property type="project" value="TreeGrafter"/>
</dbReference>
<evidence type="ECO:0000256" key="4">
    <source>
        <dbReference type="ARBA" id="ARBA00022833"/>
    </source>
</evidence>